<evidence type="ECO:0000256" key="1">
    <source>
        <dbReference type="ARBA" id="ARBA00022605"/>
    </source>
</evidence>
<dbReference type="CDD" id="cd13631">
    <property type="entry name" value="PBP2_Ct-PDT_like"/>
    <property type="match status" value="1"/>
</dbReference>
<proteinExistence type="predicted"/>
<dbReference type="GO" id="GO:0009094">
    <property type="term" value="P:L-phenylalanine biosynthetic process"/>
    <property type="evidence" value="ECO:0007669"/>
    <property type="project" value="UniProtKB-KW"/>
</dbReference>
<dbReference type="PANTHER" id="PTHR21022">
    <property type="entry name" value="PREPHENATE DEHYDRATASE P PROTEIN"/>
    <property type="match status" value="1"/>
</dbReference>
<accession>A0AAD5UBB2</accession>
<dbReference type="Pfam" id="PF00800">
    <property type="entry name" value="PDT"/>
    <property type="match status" value="1"/>
</dbReference>
<evidence type="ECO:0000313" key="8">
    <source>
        <dbReference type="Proteomes" id="UP001211065"/>
    </source>
</evidence>
<evidence type="ECO:0000256" key="3">
    <source>
        <dbReference type="ARBA" id="ARBA00023222"/>
    </source>
</evidence>
<evidence type="ECO:0000256" key="5">
    <source>
        <dbReference type="ARBA" id="ARBA00029440"/>
    </source>
</evidence>
<dbReference type="PROSITE" id="PS51171">
    <property type="entry name" value="PREPHENATE_DEHYDR_3"/>
    <property type="match status" value="1"/>
</dbReference>
<organism evidence="7 8">
    <name type="scientific">Clydaea vesicula</name>
    <dbReference type="NCBI Taxonomy" id="447962"/>
    <lineage>
        <taxon>Eukaryota</taxon>
        <taxon>Fungi</taxon>
        <taxon>Fungi incertae sedis</taxon>
        <taxon>Chytridiomycota</taxon>
        <taxon>Chytridiomycota incertae sedis</taxon>
        <taxon>Chytridiomycetes</taxon>
        <taxon>Lobulomycetales</taxon>
        <taxon>Lobulomycetaceae</taxon>
        <taxon>Clydaea</taxon>
    </lineage>
</organism>
<reference evidence="7" key="1">
    <citation type="submission" date="2020-05" db="EMBL/GenBank/DDBJ databases">
        <title>Phylogenomic resolution of chytrid fungi.</title>
        <authorList>
            <person name="Stajich J.E."/>
            <person name="Amses K."/>
            <person name="Simmons R."/>
            <person name="Seto K."/>
            <person name="Myers J."/>
            <person name="Bonds A."/>
            <person name="Quandt C.A."/>
            <person name="Barry K."/>
            <person name="Liu P."/>
            <person name="Grigoriev I."/>
            <person name="Longcore J.E."/>
            <person name="James T.Y."/>
        </authorList>
    </citation>
    <scope>NUCLEOTIDE SEQUENCE</scope>
    <source>
        <strain evidence="7">JEL0476</strain>
    </source>
</reference>
<sequence>MRGAICLKAACGAANLSPFRLIHTEPAVNSRLIKPYISSAMEEKTVGFQGIQGAYSESAAEGLFRSSQHLKHVRPIFKGYQTFNQTFEALKKREIDYAIIPIENSSTGTFLWNFDLMHNFDAHIVGEYCIHESHCLVALPGVKIEDLKEIRSHPYVIDQCQLFLSDAGKHLSVSQALDTAGSASYIKEKNLKDVGAIAGKKAAEIYGLSILKENVEDKQNTITR</sequence>
<comment type="pathway">
    <text evidence="5">Amino-acid biosynthesis.</text>
</comment>
<dbReference type="Proteomes" id="UP001211065">
    <property type="component" value="Unassembled WGS sequence"/>
</dbReference>
<dbReference type="Gene3D" id="3.40.190.10">
    <property type="entry name" value="Periplasmic binding protein-like II"/>
    <property type="match status" value="2"/>
</dbReference>
<evidence type="ECO:0000259" key="6">
    <source>
        <dbReference type="PROSITE" id="PS51171"/>
    </source>
</evidence>
<dbReference type="PANTHER" id="PTHR21022:SF19">
    <property type="entry name" value="PREPHENATE DEHYDRATASE-RELATED"/>
    <property type="match status" value="1"/>
</dbReference>
<protein>
    <submittedName>
        <fullName evidence="7">Prephenate dehydrogenase (NADP(+))</fullName>
    </submittedName>
</protein>
<comment type="caution">
    <text evidence="7">The sequence shown here is derived from an EMBL/GenBank/DDBJ whole genome shotgun (WGS) entry which is preliminary data.</text>
</comment>
<keyword evidence="1" id="KW-0028">Amino-acid biosynthesis</keyword>
<dbReference type="GO" id="GO:0004664">
    <property type="term" value="F:prephenate dehydratase activity"/>
    <property type="evidence" value="ECO:0007669"/>
    <property type="project" value="InterPro"/>
</dbReference>
<dbReference type="GO" id="GO:0005737">
    <property type="term" value="C:cytoplasm"/>
    <property type="evidence" value="ECO:0007669"/>
    <property type="project" value="TreeGrafter"/>
</dbReference>
<gene>
    <name evidence="7" type="primary">TYR1_1</name>
    <name evidence="7" type="ORF">HK099_006738</name>
</gene>
<dbReference type="EMBL" id="JADGJW010000006">
    <property type="protein sequence ID" value="KAJ3228113.1"/>
    <property type="molecule type" value="Genomic_DNA"/>
</dbReference>
<keyword evidence="4" id="KW-0456">Lyase</keyword>
<evidence type="ECO:0000313" key="7">
    <source>
        <dbReference type="EMBL" id="KAJ3228113.1"/>
    </source>
</evidence>
<name>A0AAD5UBB2_9FUNG</name>
<keyword evidence="2" id="KW-0057">Aromatic amino acid biosynthesis</keyword>
<dbReference type="SUPFAM" id="SSF53850">
    <property type="entry name" value="Periplasmic binding protein-like II"/>
    <property type="match status" value="1"/>
</dbReference>
<keyword evidence="3" id="KW-0584">Phenylalanine biosynthesis</keyword>
<evidence type="ECO:0000256" key="4">
    <source>
        <dbReference type="ARBA" id="ARBA00023239"/>
    </source>
</evidence>
<dbReference type="InterPro" id="IPR001086">
    <property type="entry name" value="Preph_deHydtase"/>
</dbReference>
<keyword evidence="8" id="KW-1185">Reference proteome</keyword>
<feature type="domain" description="Prephenate dehydratase" evidence="6">
    <location>
        <begin position="45"/>
        <end position="224"/>
    </location>
</feature>
<evidence type="ECO:0000256" key="2">
    <source>
        <dbReference type="ARBA" id="ARBA00023141"/>
    </source>
</evidence>
<dbReference type="AlphaFoldDB" id="A0AAD5UBB2"/>